<organism evidence="1">
    <name type="scientific">marine sediment metagenome</name>
    <dbReference type="NCBI Taxonomy" id="412755"/>
    <lineage>
        <taxon>unclassified sequences</taxon>
        <taxon>metagenomes</taxon>
        <taxon>ecological metagenomes</taxon>
    </lineage>
</organism>
<sequence>LERAGVQGIVNSSYTDSEESPRRWKEKVGLLCINTSREYEDVKKVFLDWERHLSPNARVVVHGSDQPGPSQVIKEYLGNLGDFTFEQRVGTSMVIRVDKCVHYWVIDSNEIGTCKHCGRKRMKGGDN</sequence>
<gene>
    <name evidence="1" type="ORF">S03H2_51604</name>
</gene>
<evidence type="ECO:0000313" key="1">
    <source>
        <dbReference type="EMBL" id="GAH74443.1"/>
    </source>
</evidence>
<protein>
    <submittedName>
        <fullName evidence="1">Uncharacterized protein</fullName>
    </submittedName>
</protein>
<accession>X1JXC8</accession>
<proteinExistence type="predicted"/>
<dbReference type="EMBL" id="BARU01032748">
    <property type="protein sequence ID" value="GAH74443.1"/>
    <property type="molecule type" value="Genomic_DNA"/>
</dbReference>
<comment type="caution">
    <text evidence="1">The sequence shown here is derived from an EMBL/GenBank/DDBJ whole genome shotgun (WGS) entry which is preliminary data.</text>
</comment>
<dbReference type="Pfam" id="PF13578">
    <property type="entry name" value="Methyltransf_24"/>
    <property type="match status" value="1"/>
</dbReference>
<reference evidence="1" key="1">
    <citation type="journal article" date="2014" name="Front. Microbiol.">
        <title>High frequency of phylogenetically diverse reductive dehalogenase-homologous genes in deep subseafloor sedimentary metagenomes.</title>
        <authorList>
            <person name="Kawai M."/>
            <person name="Futagami T."/>
            <person name="Toyoda A."/>
            <person name="Takaki Y."/>
            <person name="Nishi S."/>
            <person name="Hori S."/>
            <person name="Arai W."/>
            <person name="Tsubouchi T."/>
            <person name="Morono Y."/>
            <person name="Uchiyama I."/>
            <person name="Ito T."/>
            <person name="Fujiyama A."/>
            <person name="Inagaki F."/>
            <person name="Takami H."/>
        </authorList>
    </citation>
    <scope>NUCLEOTIDE SEQUENCE</scope>
    <source>
        <strain evidence="1">Expedition CK06-06</strain>
    </source>
</reference>
<feature type="non-terminal residue" evidence="1">
    <location>
        <position position="1"/>
    </location>
</feature>
<dbReference type="AlphaFoldDB" id="X1JXC8"/>
<name>X1JXC8_9ZZZZ</name>